<dbReference type="Pfam" id="PF01609">
    <property type="entry name" value="DDE_Tnp_1"/>
    <property type="match status" value="1"/>
</dbReference>
<dbReference type="NCBIfam" id="NF033580">
    <property type="entry name" value="transpos_IS5_3"/>
    <property type="match status" value="1"/>
</dbReference>
<dbReference type="EMBL" id="ATNL01000002">
    <property type="protein sequence ID" value="KON75602.1"/>
    <property type="molecule type" value="Genomic_DNA"/>
</dbReference>
<accession>A0A0M0FDU6</accession>
<proteinExistence type="predicted"/>
<feature type="region of interest" description="Disordered" evidence="1">
    <location>
        <begin position="112"/>
        <end position="143"/>
    </location>
</feature>
<protein>
    <submittedName>
        <fullName evidence="4">Uncharacterized protein</fullName>
    </submittedName>
</protein>
<name>A0A0M0FDU6_CELCE</name>
<evidence type="ECO:0000313" key="5">
    <source>
        <dbReference type="Proteomes" id="UP000037387"/>
    </source>
</evidence>
<feature type="compositionally biased region" description="Basic and acidic residues" evidence="1">
    <location>
        <begin position="128"/>
        <end position="137"/>
    </location>
</feature>
<dbReference type="AlphaFoldDB" id="A0A0M0FDU6"/>
<reference evidence="4 5" key="1">
    <citation type="journal article" date="2015" name="Sci. Rep.">
        <title>Functional and structural properties of a novel cellulosome-like multienzyme complex: efficient glycoside hydrolysis of water-insoluble 7-xylosyl-10-deacetylpaclitaxel.</title>
        <authorList>
            <person name="Dou T.Y."/>
            <person name="Luan H.W."/>
            <person name="Ge G.B."/>
            <person name="Dong M.M."/>
            <person name="Zou H.F."/>
            <person name="He Y.Q."/>
            <person name="Cui P."/>
            <person name="Wang J.Y."/>
            <person name="Hao D.C."/>
            <person name="Yang S.L."/>
            <person name="Yang L."/>
        </authorList>
    </citation>
    <scope>NUCLEOTIDE SEQUENCE [LARGE SCALE GENOMIC DNA]</scope>
    <source>
        <strain evidence="4 5">F16</strain>
    </source>
</reference>
<sequence>MVVEGVAGRHDLSDEAWAVLVPLLPVKARGCKARFLRRQVDGIRFRVRTGCPWRDVPQDRYGPWSSVYRRFRDWQRDGTWVAVIDGLRTIADGPGLIGWDLNIDSTIARAHQHAAGARRDPQAQVEPPGREPADHGLGRSRGGWTTKVHAAAEQGQRLMGMVVTAGHRGDSPQFAPVLETVKVYRPGCGGGRPRTRPDRVRADRAYSSAANRALLRRRHVRATIPDKVDQQAHRKARGDAGWRPPKVDFVDYKKRSAVEC</sequence>
<organism evidence="4 5">
    <name type="scientific">Cellulosimicrobium cellulans F16</name>
    <dbReference type="NCBI Taxonomy" id="1350482"/>
    <lineage>
        <taxon>Bacteria</taxon>
        <taxon>Bacillati</taxon>
        <taxon>Actinomycetota</taxon>
        <taxon>Actinomycetes</taxon>
        <taxon>Micrococcales</taxon>
        <taxon>Promicromonosporaceae</taxon>
        <taxon>Cellulosimicrobium</taxon>
    </lineage>
</organism>
<dbReference type="PANTHER" id="PTHR46637:SF1">
    <property type="entry name" value="BLL5188 PROTEIN"/>
    <property type="match status" value="1"/>
</dbReference>
<dbReference type="GO" id="GO:0004803">
    <property type="term" value="F:transposase activity"/>
    <property type="evidence" value="ECO:0007669"/>
    <property type="project" value="InterPro"/>
</dbReference>
<evidence type="ECO:0000256" key="1">
    <source>
        <dbReference type="SAM" id="MobiDB-lite"/>
    </source>
</evidence>
<dbReference type="PANTHER" id="PTHR46637">
    <property type="entry name" value="TIS1421-TRANSPOSASE PROTEIN A"/>
    <property type="match status" value="1"/>
</dbReference>
<keyword evidence="5" id="KW-1185">Reference proteome</keyword>
<comment type="caution">
    <text evidence="4">The sequence shown here is derived from an EMBL/GenBank/DDBJ whole genome shotgun (WGS) entry which is preliminary data.</text>
</comment>
<dbReference type="GO" id="GO:0006313">
    <property type="term" value="P:DNA transposition"/>
    <property type="evidence" value="ECO:0007669"/>
    <property type="project" value="InterPro"/>
</dbReference>
<dbReference type="GO" id="GO:0003677">
    <property type="term" value="F:DNA binding"/>
    <property type="evidence" value="ECO:0007669"/>
    <property type="project" value="InterPro"/>
</dbReference>
<gene>
    <name evidence="4" type="ORF">M768_00060</name>
</gene>
<dbReference type="InterPro" id="IPR002559">
    <property type="entry name" value="Transposase_11"/>
</dbReference>
<evidence type="ECO:0000259" key="3">
    <source>
        <dbReference type="Pfam" id="PF13340"/>
    </source>
</evidence>
<feature type="non-terminal residue" evidence="4">
    <location>
        <position position="260"/>
    </location>
</feature>
<dbReference type="Proteomes" id="UP000037387">
    <property type="component" value="Unassembled WGS sequence"/>
</dbReference>
<evidence type="ECO:0000313" key="4">
    <source>
        <dbReference type="EMBL" id="KON75602.1"/>
    </source>
</evidence>
<feature type="region of interest" description="Disordered" evidence="1">
    <location>
        <begin position="226"/>
        <end position="246"/>
    </location>
</feature>
<dbReference type="Pfam" id="PF13340">
    <property type="entry name" value="DUF4096"/>
    <property type="match status" value="1"/>
</dbReference>
<dbReference type="InterPro" id="IPR052909">
    <property type="entry name" value="Transposase_6_like"/>
</dbReference>
<dbReference type="InterPro" id="IPR025161">
    <property type="entry name" value="IS402-like_dom"/>
</dbReference>
<evidence type="ECO:0000259" key="2">
    <source>
        <dbReference type="Pfam" id="PF01609"/>
    </source>
</evidence>
<feature type="domain" description="Insertion element IS402-like" evidence="3">
    <location>
        <begin position="12"/>
        <end position="83"/>
    </location>
</feature>
<feature type="domain" description="Transposase IS4-like" evidence="2">
    <location>
        <begin position="103"/>
        <end position="259"/>
    </location>
</feature>